<dbReference type="SUPFAM" id="SSF46938">
    <property type="entry name" value="CRAL/TRIO N-terminal domain"/>
    <property type="match status" value="1"/>
</dbReference>
<evidence type="ECO:0000313" key="2">
    <source>
        <dbReference type="EMBL" id="KAG9395105.1"/>
    </source>
</evidence>
<comment type="caution">
    <text evidence="2">The sequence shown here is derived from an EMBL/GenBank/DDBJ whole genome shotgun (WGS) entry which is preliminary data.</text>
</comment>
<accession>A0A8J6AXS7</accession>
<dbReference type="EMBL" id="JAHDYR010000012">
    <property type="protein sequence ID" value="KAG9395105.1"/>
    <property type="molecule type" value="Genomic_DNA"/>
</dbReference>
<feature type="domain" description="CRAL-TRIO" evidence="1">
    <location>
        <begin position="97"/>
        <end position="268"/>
    </location>
</feature>
<gene>
    <name evidence="2" type="ORF">J8273_0324</name>
</gene>
<evidence type="ECO:0000259" key="1">
    <source>
        <dbReference type="PROSITE" id="PS50191"/>
    </source>
</evidence>
<proteinExistence type="predicted"/>
<dbReference type="Gene3D" id="3.40.525.10">
    <property type="entry name" value="CRAL-TRIO lipid binding domain"/>
    <property type="match status" value="1"/>
</dbReference>
<dbReference type="InterPro" id="IPR036865">
    <property type="entry name" value="CRAL-TRIO_dom_sf"/>
</dbReference>
<dbReference type="AlphaFoldDB" id="A0A8J6AXS7"/>
<sequence>MEEKKLNLLRRIEHGVFATDNGRFDAFTRVEREKLVQFWATLEGASINWPAHLAEQDRECLVMRYLRSNDLNVKKAIASLKRASQLREDYHIDDLNIAQIGEAVRKLGYLPLGLTKMGSPAFTVSIVDVDLGRLEVLSSVLAWVYLCEYIDRTYPRNMAPLTCLVDCKGKPLGPLLRPLLRHPSTLLLLKTRTLKLTRELYPRRLNMTIVYMQPHGLLKPMAKLAPMLFSKMLKYHSVVSDSFDAFDLLFEDENAIPVRYGGKREWDVNRFIDERRQAEAPEHDDTPLEDFHRVEPTVLHRYPKAGRDQFEQAAADMLGSPEHEAAVSPTA</sequence>
<dbReference type="SUPFAM" id="SSF52087">
    <property type="entry name" value="CRAL/TRIO domain"/>
    <property type="match status" value="1"/>
</dbReference>
<dbReference type="Proteomes" id="UP000717585">
    <property type="component" value="Unassembled WGS sequence"/>
</dbReference>
<name>A0A8J6AXS7_9EUKA</name>
<protein>
    <submittedName>
        <fullName evidence="2">CRAL-TRIO lipid binding domain</fullName>
    </submittedName>
</protein>
<keyword evidence="3" id="KW-1185">Reference proteome</keyword>
<dbReference type="OrthoDB" id="75724at2759"/>
<dbReference type="PROSITE" id="PS50191">
    <property type="entry name" value="CRAL_TRIO"/>
    <property type="match status" value="1"/>
</dbReference>
<dbReference type="InterPro" id="IPR036273">
    <property type="entry name" value="CRAL/TRIO_N_dom_sf"/>
</dbReference>
<dbReference type="InterPro" id="IPR001251">
    <property type="entry name" value="CRAL-TRIO_dom"/>
</dbReference>
<reference evidence="2" key="1">
    <citation type="submission" date="2021-05" db="EMBL/GenBank/DDBJ databases">
        <title>A free-living protist that lacks canonical eukaryotic 1 DNA replication and segregation systems.</title>
        <authorList>
            <person name="Salas-Leiva D.E."/>
            <person name="Tromer E.C."/>
            <person name="Curtis B.A."/>
            <person name="Jerlstrom-Hultqvist J."/>
            <person name="Kolisko M."/>
            <person name="Yi Z."/>
            <person name="Salas-Leiva J.S."/>
            <person name="Gallot-Lavallee L."/>
            <person name="Kops G.J.P.L."/>
            <person name="Archibald J.M."/>
            <person name="Simpson A.G.B."/>
            <person name="Roger A.J."/>
        </authorList>
    </citation>
    <scope>NUCLEOTIDE SEQUENCE</scope>
    <source>
        <strain evidence="2">BICM</strain>
    </source>
</reference>
<evidence type="ECO:0000313" key="3">
    <source>
        <dbReference type="Proteomes" id="UP000717585"/>
    </source>
</evidence>
<organism evidence="2 3">
    <name type="scientific">Carpediemonas membranifera</name>
    <dbReference type="NCBI Taxonomy" id="201153"/>
    <lineage>
        <taxon>Eukaryota</taxon>
        <taxon>Metamonada</taxon>
        <taxon>Carpediemonas-like organisms</taxon>
        <taxon>Carpediemonas</taxon>
    </lineage>
</organism>